<sequence>MNQESSKQDGYDVVVVGGGAAGLSGALTLARARRSVLVIDAAQPRNAPAGHVHGYLGHEGRPPAELLTVGRDEVTAYGGRIVNGEVVSAHALPGRDQEAGGFDVVLRDGTRHRARRLLVTTGLEDELPQLPGLAERWGRDVLHCPYCHGWEVRDGAVGVLGTSPFMAHQALLWRQWSERVTLFQHTAPEPTEEEREQLAARGVTVVTGRVESLQITGDRLTGVRLADGRTVPCEALVVSPNMTVRREMLASLGLRTTEHLMNGHFMGHYFATDPTGATEVPGVWAAGNVADLTATVIGAAAAGMRAAVAINGDLISEDTRLAVAARRVPFSAAAEREVADRVLGDRRHGL</sequence>
<dbReference type="AlphaFoldDB" id="A0A1H6CDH3"/>
<accession>A0A1H6CDH3</accession>
<dbReference type="Pfam" id="PF07992">
    <property type="entry name" value="Pyr_redox_2"/>
    <property type="match status" value="1"/>
</dbReference>
<dbReference type="Proteomes" id="UP000236723">
    <property type="component" value="Unassembled WGS sequence"/>
</dbReference>
<dbReference type="RefSeq" id="WP_103939658.1">
    <property type="nucleotide sequence ID" value="NZ_FNVO01000009.1"/>
</dbReference>
<dbReference type="PRINTS" id="PR00469">
    <property type="entry name" value="PNDRDTASEII"/>
</dbReference>
<dbReference type="EMBL" id="FNVO01000009">
    <property type="protein sequence ID" value="SEG71004.1"/>
    <property type="molecule type" value="Genomic_DNA"/>
</dbReference>
<evidence type="ECO:0000313" key="5">
    <source>
        <dbReference type="EMBL" id="SEG71004.1"/>
    </source>
</evidence>
<evidence type="ECO:0000256" key="1">
    <source>
        <dbReference type="ARBA" id="ARBA00022630"/>
    </source>
</evidence>
<keyword evidence="1" id="KW-0285">Flavoprotein</keyword>
<evidence type="ECO:0000256" key="2">
    <source>
        <dbReference type="ARBA" id="ARBA00023002"/>
    </source>
</evidence>
<evidence type="ECO:0000313" key="6">
    <source>
        <dbReference type="Proteomes" id="UP000236723"/>
    </source>
</evidence>
<organism evidence="5 6">
    <name type="scientific">Thermomonospora echinospora</name>
    <dbReference type="NCBI Taxonomy" id="1992"/>
    <lineage>
        <taxon>Bacteria</taxon>
        <taxon>Bacillati</taxon>
        <taxon>Actinomycetota</taxon>
        <taxon>Actinomycetes</taxon>
        <taxon>Streptosporangiales</taxon>
        <taxon>Thermomonosporaceae</taxon>
        <taxon>Thermomonospora</taxon>
    </lineage>
</organism>
<reference evidence="6" key="1">
    <citation type="submission" date="2016-10" db="EMBL/GenBank/DDBJ databases">
        <authorList>
            <person name="Varghese N."/>
            <person name="Submissions S."/>
        </authorList>
    </citation>
    <scope>NUCLEOTIDE SEQUENCE [LARGE SCALE GENOMIC DNA]</scope>
    <source>
        <strain evidence="6">DSM 43163</strain>
    </source>
</reference>
<dbReference type="SUPFAM" id="SSF51905">
    <property type="entry name" value="FAD/NAD(P)-binding domain"/>
    <property type="match status" value="1"/>
</dbReference>
<dbReference type="Gene3D" id="3.50.50.60">
    <property type="entry name" value="FAD/NAD(P)-binding domain"/>
    <property type="match status" value="2"/>
</dbReference>
<name>A0A1H6CDH3_9ACTN</name>
<keyword evidence="6" id="KW-1185">Reference proteome</keyword>
<protein>
    <submittedName>
        <fullName evidence="5">Thioredoxin reductase</fullName>
    </submittedName>
</protein>
<dbReference type="GO" id="GO:0004791">
    <property type="term" value="F:thioredoxin-disulfide reductase (NADPH) activity"/>
    <property type="evidence" value="ECO:0007669"/>
    <property type="project" value="UniProtKB-EC"/>
</dbReference>
<dbReference type="PANTHER" id="PTHR48105">
    <property type="entry name" value="THIOREDOXIN REDUCTASE 1-RELATED-RELATED"/>
    <property type="match status" value="1"/>
</dbReference>
<dbReference type="InterPro" id="IPR036188">
    <property type="entry name" value="FAD/NAD-bd_sf"/>
</dbReference>
<feature type="domain" description="FAD/NAD(P)-binding" evidence="4">
    <location>
        <begin position="11"/>
        <end position="302"/>
    </location>
</feature>
<keyword evidence="2" id="KW-0560">Oxidoreductase</keyword>
<evidence type="ECO:0000259" key="4">
    <source>
        <dbReference type="Pfam" id="PF07992"/>
    </source>
</evidence>
<dbReference type="InterPro" id="IPR050097">
    <property type="entry name" value="Ferredoxin-NADP_redctase_2"/>
</dbReference>
<comment type="catalytic activity">
    <reaction evidence="3">
        <text>[thioredoxin]-dithiol + NADP(+) = [thioredoxin]-disulfide + NADPH + H(+)</text>
        <dbReference type="Rhea" id="RHEA:20345"/>
        <dbReference type="Rhea" id="RHEA-COMP:10698"/>
        <dbReference type="Rhea" id="RHEA-COMP:10700"/>
        <dbReference type="ChEBI" id="CHEBI:15378"/>
        <dbReference type="ChEBI" id="CHEBI:29950"/>
        <dbReference type="ChEBI" id="CHEBI:50058"/>
        <dbReference type="ChEBI" id="CHEBI:57783"/>
        <dbReference type="ChEBI" id="CHEBI:58349"/>
        <dbReference type="EC" id="1.8.1.9"/>
    </reaction>
</comment>
<gene>
    <name evidence="5" type="ORF">SAMN04489712_109230</name>
</gene>
<evidence type="ECO:0000256" key="3">
    <source>
        <dbReference type="ARBA" id="ARBA00048132"/>
    </source>
</evidence>
<proteinExistence type="predicted"/>
<dbReference type="PRINTS" id="PR00368">
    <property type="entry name" value="FADPNR"/>
</dbReference>
<dbReference type="OrthoDB" id="9786503at2"/>
<dbReference type="InterPro" id="IPR023753">
    <property type="entry name" value="FAD/NAD-binding_dom"/>
</dbReference>